<gene>
    <name evidence="9" type="ORF">JOB18_017623</name>
</gene>
<keyword evidence="6" id="KW-0695">RNA-directed DNA polymerase</keyword>
<evidence type="ECO:0000256" key="2">
    <source>
        <dbReference type="ARBA" id="ARBA00022695"/>
    </source>
</evidence>
<dbReference type="InterPro" id="IPR041373">
    <property type="entry name" value="RT_RNaseH"/>
</dbReference>
<proteinExistence type="predicted"/>
<feature type="domain" description="Reverse transcriptase RNase H-like" evidence="8">
    <location>
        <begin position="425"/>
        <end position="528"/>
    </location>
</feature>
<keyword evidence="3" id="KW-0540">Nuclease</keyword>
<dbReference type="CDD" id="cd09274">
    <property type="entry name" value="RNase_HI_RT_Ty3"/>
    <property type="match status" value="1"/>
</dbReference>
<evidence type="ECO:0000256" key="6">
    <source>
        <dbReference type="ARBA" id="ARBA00022918"/>
    </source>
</evidence>
<feature type="region of interest" description="Disordered" evidence="7">
    <location>
        <begin position="1"/>
        <end position="23"/>
    </location>
</feature>
<sequence>MYTSVKGEKEEEEDMDVRPRRHARRISETALRLAAEAGFSPGLARHGGSFSRHESGSDATGTPRDVNKHGGAQCHGAPVNVKTPKFNGKTAWEVFIAQFELLADAVGWTDEHRALQLALCLTEDAASCLLLLSREERGDYGALVGALQRRFGQYGQPVLLRSEFHNRRRRPGEPLRILASDIEYMCKRAYETMPPAVQRELARDQFLQALSPKELRVHTLLARPTTLNEALELAVEREMLNRDFEHLRTAAPAANTTETTMQLPAEFPVAEGEEERVAAVRRIWAKNCEGLTQQQQDKLWQVLLEFRDIFALKDGEVGLTHMVEHFIDTGDARPVKVLGRVAAAGLKLHPDKCHFLRREVEFLWHKLGQEGIGTLEEKISAIRDWPTPADQTQLKSFLGLASYYRRRLTPSGEPSTESPVLVPPDPALPFVLDTDASNVGLGAVLSQVGPDGEKVVAYFSRILNKSERRYCVTRRELLAVVTAVRHFKYYLCGAPFVVRTDHAALQWLMSFKEPEGQVAHWLEELQTFDFTVAHRAGTQHSNADALSRRPCATEGCRYCEKRE</sequence>
<dbReference type="GO" id="GO:0016787">
    <property type="term" value="F:hydrolase activity"/>
    <property type="evidence" value="ECO:0007669"/>
    <property type="project" value="UniProtKB-KW"/>
</dbReference>
<evidence type="ECO:0000259" key="8">
    <source>
        <dbReference type="Pfam" id="PF17917"/>
    </source>
</evidence>
<evidence type="ECO:0000256" key="1">
    <source>
        <dbReference type="ARBA" id="ARBA00022679"/>
    </source>
</evidence>
<organism evidence="9 10">
    <name type="scientific">Solea senegalensis</name>
    <name type="common">Senegalese sole</name>
    <dbReference type="NCBI Taxonomy" id="28829"/>
    <lineage>
        <taxon>Eukaryota</taxon>
        <taxon>Metazoa</taxon>
        <taxon>Chordata</taxon>
        <taxon>Craniata</taxon>
        <taxon>Vertebrata</taxon>
        <taxon>Euteleostomi</taxon>
        <taxon>Actinopterygii</taxon>
        <taxon>Neopterygii</taxon>
        <taxon>Teleostei</taxon>
        <taxon>Neoteleostei</taxon>
        <taxon>Acanthomorphata</taxon>
        <taxon>Carangaria</taxon>
        <taxon>Pleuronectiformes</taxon>
        <taxon>Pleuronectoidei</taxon>
        <taxon>Soleidae</taxon>
        <taxon>Solea</taxon>
    </lineage>
</organism>
<keyword evidence="1" id="KW-0808">Transferase</keyword>
<dbReference type="AlphaFoldDB" id="A0AAV6QSI1"/>
<reference evidence="9 10" key="1">
    <citation type="journal article" date="2021" name="Sci. Rep.">
        <title>Chromosome anchoring in Senegalese sole (Solea senegalensis) reveals sex-associated markers and genome rearrangements in flatfish.</title>
        <authorList>
            <person name="Guerrero-Cozar I."/>
            <person name="Gomez-Garrido J."/>
            <person name="Berbel C."/>
            <person name="Martinez-Blanch J.F."/>
            <person name="Alioto T."/>
            <person name="Claros M.G."/>
            <person name="Gagnaire P.A."/>
            <person name="Manchado M."/>
        </authorList>
    </citation>
    <scope>NUCLEOTIDE SEQUENCE [LARGE SCALE GENOMIC DNA]</scope>
    <source>
        <strain evidence="9">Sse05_10M</strain>
    </source>
</reference>
<dbReference type="GO" id="GO:0003964">
    <property type="term" value="F:RNA-directed DNA polymerase activity"/>
    <property type="evidence" value="ECO:0007669"/>
    <property type="project" value="UniProtKB-KW"/>
</dbReference>
<name>A0AAV6QSI1_SOLSE</name>
<dbReference type="FunFam" id="3.10.20.370:FF:000001">
    <property type="entry name" value="Retrovirus-related Pol polyprotein from transposon 17.6-like protein"/>
    <property type="match status" value="1"/>
</dbReference>
<comment type="caution">
    <text evidence="9">The sequence shown here is derived from an EMBL/GenBank/DDBJ whole genome shotgun (WGS) entry which is preliminary data.</text>
</comment>
<keyword evidence="4" id="KW-0255">Endonuclease</keyword>
<evidence type="ECO:0000256" key="5">
    <source>
        <dbReference type="ARBA" id="ARBA00022801"/>
    </source>
</evidence>
<keyword evidence="5" id="KW-0378">Hydrolase</keyword>
<evidence type="ECO:0000313" key="10">
    <source>
        <dbReference type="Proteomes" id="UP000693946"/>
    </source>
</evidence>
<dbReference type="Proteomes" id="UP000693946">
    <property type="component" value="Linkage Group LG3"/>
</dbReference>
<protein>
    <recommendedName>
        <fullName evidence="8">Reverse transcriptase RNase H-like domain-containing protein</fullName>
    </recommendedName>
</protein>
<evidence type="ECO:0000313" key="9">
    <source>
        <dbReference type="EMBL" id="KAG7496361.1"/>
    </source>
</evidence>
<dbReference type="GO" id="GO:0004519">
    <property type="term" value="F:endonuclease activity"/>
    <property type="evidence" value="ECO:0007669"/>
    <property type="project" value="UniProtKB-KW"/>
</dbReference>
<evidence type="ECO:0000256" key="3">
    <source>
        <dbReference type="ARBA" id="ARBA00022722"/>
    </source>
</evidence>
<dbReference type="InterPro" id="IPR050951">
    <property type="entry name" value="Retrovirus_Pol_polyprotein"/>
</dbReference>
<keyword evidence="10" id="KW-1185">Reference proteome</keyword>
<dbReference type="PANTHER" id="PTHR37984">
    <property type="entry name" value="PROTEIN CBG26694"/>
    <property type="match status" value="1"/>
</dbReference>
<evidence type="ECO:0000256" key="4">
    <source>
        <dbReference type="ARBA" id="ARBA00022759"/>
    </source>
</evidence>
<dbReference type="EMBL" id="JAGKHQ010000015">
    <property type="protein sequence ID" value="KAG7496361.1"/>
    <property type="molecule type" value="Genomic_DNA"/>
</dbReference>
<evidence type="ECO:0000256" key="7">
    <source>
        <dbReference type="SAM" id="MobiDB-lite"/>
    </source>
</evidence>
<dbReference type="PANTHER" id="PTHR37984:SF5">
    <property type="entry name" value="PROTEIN NYNRIN-LIKE"/>
    <property type="match status" value="1"/>
</dbReference>
<accession>A0AAV6QSI1</accession>
<dbReference type="Pfam" id="PF17917">
    <property type="entry name" value="RT_RNaseH"/>
    <property type="match status" value="1"/>
</dbReference>
<keyword evidence="2" id="KW-0548">Nucleotidyltransferase</keyword>
<feature type="region of interest" description="Disordered" evidence="7">
    <location>
        <begin position="44"/>
        <end position="76"/>
    </location>
</feature>